<sequence length="133" mass="13843">DEIAIELGVNAEFATTLAQQLESGTLGALAPAENGSSPEAAASASSPDKADNKPATPAKGSDLEVVMSGESTTDFVKEWVQAANAAGGQSVRICAECLSSIFYDKYNLQLDQDMFLIELAHAELQFLCEAGSA</sequence>
<feature type="region of interest" description="Disordered" evidence="1">
    <location>
        <begin position="28"/>
        <end position="63"/>
    </location>
</feature>
<name>A0A812L3K6_SYMPI</name>
<feature type="compositionally biased region" description="Low complexity" evidence="1">
    <location>
        <begin position="30"/>
        <end position="47"/>
    </location>
</feature>
<protein>
    <submittedName>
        <fullName evidence="2">Uncharacterized protein</fullName>
    </submittedName>
</protein>
<feature type="non-terminal residue" evidence="2">
    <location>
        <position position="133"/>
    </location>
</feature>
<gene>
    <name evidence="2" type="ORF">SPIL2461_LOCUS4144</name>
</gene>
<dbReference type="EMBL" id="CAJNIZ010005345">
    <property type="protein sequence ID" value="CAE7240975.1"/>
    <property type="molecule type" value="Genomic_DNA"/>
</dbReference>
<organism evidence="2 3">
    <name type="scientific">Symbiodinium pilosum</name>
    <name type="common">Dinoflagellate</name>
    <dbReference type="NCBI Taxonomy" id="2952"/>
    <lineage>
        <taxon>Eukaryota</taxon>
        <taxon>Sar</taxon>
        <taxon>Alveolata</taxon>
        <taxon>Dinophyceae</taxon>
        <taxon>Suessiales</taxon>
        <taxon>Symbiodiniaceae</taxon>
        <taxon>Symbiodinium</taxon>
    </lineage>
</organism>
<evidence type="ECO:0000313" key="2">
    <source>
        <dbReference type="EMBL" id="CAE7240975.1"/>
    </source>
</evidence>
<evidence type="ECO:0000256" key="1">
    <source>
        <dbReference type="SAM" id="MobiDB-lite"/>
    </source>
</evidence>
<dbReference type="AlphaFoldDB" id="A0A812L3K6"/>
<accession>A0A812L3K6</accession>
<evidence type="ECO:0000313" key="3">
    <source>
        <dbReference type="Proteomes" id="UP000649617"/>
    </source>
</evidence>
<proteinExistence type="predicted"/>
<dbReference type="Proteomes" id="UP000649617">
    <property type="component" value="Unassembled WGS sequence"/>
</dbReference>
<reference evidence="2" key="1">
    <citation type="submission" date="2021-02" db="EMBL/GenBank/DDBJ databases">
        <authorList>
            <person name="Dougan E. K."/>
            <person name="Rhodes N."/>
            <person name="Thang M."/>
            <person name="Chan C."/>
        </authorList>
    </citation>
    <scope>NUCLEOTIDE SEQUENCE</scope>
</reference>
<keyword evidence="3" id="KW-1185">Reference proteome</keyword>
<comment type="caution">
    <text evidence="2">The sequence shown here is derived from an EMBL/GenBank/DDBJ whole genome shotgun (WGS) entry which is preliminary data.</text>
</comment>